<dbReference type="GO" id="GO:0003824">
    <property type="term" value="F:catalytic activity"/>
    <property type="evidence" value="ECO:0007669"/>
    <property type="project" value="UniProtKB-ARBA"/>
</dbReference>
<comment type="similarity">
    <text evidence="2">Belongs to the class-V pyridoxal-phosphate-dependent aminotransferase family. NifS/IscS subfamily.</text>
</comment>
<dbReference type="PIRSF" id="PIRSF005572">
    <property type="entry name" value="NifS"/>
    <property type="match status" value="1"/>
</dbReference>
<evidence type="ECO:0000313" key="9">
    <source>
        <dbReference type="EMBL" id="KGA98086.1"/>
    </source>
</evidence>
<dbReference type="PANTHER" id="PTHR11601">
    <property type="entry name" value="CYSTEINE DESULFURYLASE FAMILY MEMBER"/>
    <property type="match status" value="1"/>
</dbReference>
<evidence type="ECO:0000256" key="6">
    <source>
        <dbReference type="ARBA" id="ARBA00023014"/>
    </source>
</evidence>
<dbReference type="Pfam" id="PF00266">
    <property type="entry name" value="Aminotran_5"/>
    <property type="match status" value="1"/>
</dbReference>
<dbReference type="PANTHER" id="PTHR11601:SF36">
    <property type="entry name" value="CYSTEINE DESULFURASE NIFS-RELATED"/>
    <property type="match status" value="1"/>
</dbReference>
<evidence type="ECO:0000256" key="2">
    <source>
        <dbReference type="ARBA" id="ARBA00006490"/>
    </source>
</evidence>
<evidence type="ECO:0000256" key="7">
    <source>
        <dbReference type="RuleBase" id="RU004504"/>
    </source>
</evidence>
<dbReference type="EMBL" id="ALPT02000016">
    <property type="protein sequence ID" value="KGA98086.1"/>
    <property type="molecule type" value="Genomic_DNA"/>
</dbReference>
<sequence>MIYLDYSATTPMAEKAIEAYAEMARQYFGNSSSLHLGGEEALDILTVARKSLADLLTIPAHSLYYTGSGSEANFLTITGLAEANQNKGKHILALQTEHHSVKQALHYLENKGFSLTFVEVDTTGRIIVEDLINAIQPETILATFAHASGELGTVQDLVRIHNLLKKHDILLFSDCVQTFGKIDIPIDVIDAFSISAHKVYGPKGLGAAIIDPKIQWKPFLKGTTHEAGFRSGTVDIPAIVAFSVAAEETFTHQTGEANRLEELRQHFIKRLKEDPAFIFEGHPTERLPFHIGLRRKGIEGQLLMLECKRKGLAISTGSACRAGLTEPPASLLAIGRSTSDAHEYVRITFGRHTSKEDVDYLLEVLLNISANFKEEFNGKQ</sequence>
<dbReference type="InterPro" id="IPR015421">
    <property type="entry name" value="PyrdxlP-dep_Trfase_major"/>
</dbReference>
<dbReference type="InterPro" id="IPR020578">
    <property type="entry name" value="Aminotrans_V_PyrdxlP_BS"/>
</dbReference>
<evidence type="ECO:0000256" key="3">
    <source>
        <dbReference type="ARBA" id="ARBA00022723"/>
    </source>
</evidence>
<dbReference type="AlphaFoldDB" id="A0A094WMJ4"/>
<comment type="caution">
    <text evidence="9">The sequence shown here is derived from an EMBL/GenBank/DDBJ whole genome shotgun (WGS) entry which is preliminary data.</text>
</comment>
<protein>
    <recommendedName>
        <fullName evidence="8">Aminotransferase class V domain-containing protein</fullName>
    </recommendedName>
</protein>
<dbReference type="SUPFAM" id="SSF53383">
    <property type="entry name" value="PLP-dependent transferases"/>
    <property type="match status" value="1"/>
</dbReference>
<organism evidence="9 11">
    <name type="scientific">Alkalihalobacillus alcalophilus ATCC 27647 = CGMCC 1.3604</name>
    <dbReference type="NCBI Taxonomy" id="1218173"/>
    <lineage>
        <taxon>Bacteria</taxon>
        <taxon>Bacillati</taxon>
        <taxon>Bacillota</taxon>
        <taxon>Bacilli</taxon>
        <taxon>Bacillales</taxon>
        <taxon>Bacillaceae</taxon>
        <taxon>Alkalihalobacillus</taxon>
    </lineage>
</organism>
<dbReference type="STRING" id="1218173.BALCAV_0206730"/>
<keyword evidence="5" id="KW-0408">Iron</keyword>
<reference evidence="9 11" key="1">
    <citation type="journal article" date="2014" name="Genome Announc.">
        <title>Draft Genome Sequence of Bacillus alcalophilus AV1934, a Classic Alkaliphile Isolated from Human Feces in 1934.</title>
        <authorList>
            <person name="Attie O."/>
            <person name="Jayaprakash A."/>
            <person name="Shah H."/>
            <person name="Paulsen I.T."/>
            <person name="Morino M."/>
            <person name="Takahashi Y."/>
            <person name="Narumi I."/>
            <person name="Sachidanandam R."/>
            <person name="Satoh K."/>
            <person name="Ito M."/>
            <person name="Krulwich T.A."/>
        </authorList>
    </citation>
    <scope>NUCLEOTIDE SEQUENCE [LARGE SCALE GENOMIC DNA]</scope>
    <source>
        <strain evidence="9 11">AV1934</strain>
    </source>
</reference>
<dbReference type="NCBIfam" id="NF002806">
    <property type="entry name" value="PRK02948.1"/>
    <property type="match status" value="1"/>
</dbReference>
<feature type="domain" description="Aminotransferase class V" evidence="8">
    <location>
        <begin position="2"/>
        <end position="361"/>
    </location>
</feature>
<dbReference type="InterPro" id="IPR016454">
    <property type="entry name" value="Cysteine_dSase"/>
</dbReference>
<keyword evidence="11" id="KW-1185">Reference proteome</keyword>
<dbReference type="InterPro" id="IPR015422">
    <property type="entry name" value="PyrdxlP-dep_Trfase_small"/>
</dbReference>
<dbReference type="eggNOG" id="COG1104">
    <property type="taxonomic scope" value="Bacteria"/>
</dbReference>
<dbReference type="EMBL" id="JALP01000397">
    <property type="protein sequence ID" value="THG88352.1"/>
    <property type="molecule type" value="Genomic_DNA"/>
</dbReference>
<keyword evidence="4" id="KW-0663">Pyridoxal phosphate</keyword>
<evidence type="ECO:0000256" key="5">
    <source>
        <dbReference type="ARBA" id="ARBA00023004"/>
    </source>
</evidence>
<evidence type="ECO:0000313" key="12">
    <source>
        <dbReference type="Proteomes" id="UP000297014"/>
    </source>
</evidence>
<dbReference type="GO" id="GO:0046872">
    <property type="term" value="F:metal ion binding"/>
    <property type="evidence" value="ECO:0007669"/>
    <property type="project" value="UniProtKB-KW"/>
</dbReference>
<dbReference type="Proteomes" id="UP000297014">
    <property type="component" value="Unassembled WGS sequence"/>
</dbReference>
<dbReference type="Gene3D" id="3.40.640.10">
    <property type="entry name" value="Type I PLP-dependent aspartate aminotransferase-like (Major domain)"/>
    <property type="match status" value="1"/>
</dbReference>
<dbReference type="Proteomes" id="UP000002754">
    <property type="component" value="Unassembled WGS sequence"/>
</dbReference>
<dbReference type="InterPro" id="IPR000192">
    <property type="entry name" value="Aminotrans_V_dom"/>
</dbReference>
<reference evidence="10 12" key="2">
    <citation type="submission" date="2014-01" db="EMBL/GenBank/DDBJ databases">
        <title>Draft genome sequencing of Bacillus alcalophilus CGMCC 1.3604.</title>
        <authorList>
            <person name="Yang J."/>
            <person name="Diao L."/>
            <person name="Yang S."/>
        </authorList>
    </citation>
    <scope>NUCLEOTIDE SEQUENCE [LARGE SCALE GENOMIC DNA]</scope>
    <source>
        <strain evidence="10 12">CGMCC 1.3604</strain>
    </source>
</reference>
<evidence type="ECO:0000313" key="10">
    <source>
        <dbReference type="EMBL" id="THG88352.1"/>
    </source>
</evidence>
<gene>
    <name evidence="10" type="ORF">AJ85_07335</name>
    <name evidence="9" type="ORF">BALCAV_0206730</name>
</gene>
<evidence type="ECO:0000256" key="1">
    <source>
        <dbReference type="ARBA" id="ARBA00001933"/>
    </source>
</evidence>
<accession>A0A094WMJ4</accession>
<keyword evidence="3" id="KW-0479">Metal-binding</keyword>
<dbReference type="Gene3D" id="3.90.1150.10">
    <property type="entry name" value="Aspartate Aminotransferase, domain 1"/>
    <property type="match status" value="1"/>
</dbReference>
<dbReference type="GO" id="GO:0051536">
    <property type="term" value="F:iron-sulfur cluster binding"/>
    <property type="evidence" value="ECO:0007669"/>
    <property type="project" value="UniProtKB-KW"/>
</dbReference>
<proteinExistence type="inferred from homology"/>
<evidence type="ECO:0000259" key="8">
    <source>
        <dbReference type="Pfam" id="PF00266"/>
    </source>
</evidence>
<evidence type="ECO:0000313" key="11">
    <source>
        <dbReference type="Proteomes" id="UP000002754"/>
    </source>
</evidence>
<dbReference type="InterPro" id="IPR015424">
    <property type="entry name" value="PyrdxlP-dep_Trfase"/>
</dbReference>
<dbReference type="RefSeq" id="WP_003320569.1">
    <property type="nucleotide sequence ID" value="NZ_ALPT02000016.1"/>
</dbReference>
<keyword evidence="6" id="KW-0411">Iron-sulfur</keyword>
<name>A0A094WMJ4_ALKAL</name>
<dbReference type="PROSITE" id="PS00595">
    <property type="entry name" value="AA_TRANSFER_CLASS_5"/>
    <property type="match status" value="1"/>
</dbReference>
<comment type="cofactor">
    <cofactor evidence="1 7">
        <name>pyridoxal 5'-phosphate</name>
        <dbReference type="ChEBI" id="CHEBI:597326"/>
    </cofactor>
</comment>
<evidence type="ECO:0000256" key="4">
    <source>
        <dbReference type="ARBA" id="ARBA00022898"/>
    </source>
</evidence>